<accession>A0A2K2CIN5</accession>
<name>A0A2K2CIN5_BRADI</name>
<organism evidence="1">
    <name type="scientific">Brachypodium distachyon</name>
    <name type="common">Purple false brome</name>
    <name type="synonym">Trachynia distachya</name>
    <dbReference type="NCBI Taxonomy" id="15368"/>
    <lineage>
        <taxon>Eukaryota</taxon>
        <taxon>Viridiplantae</taxon>
        <taxon>Streptophyta</taxon>
        <taxon>Embryophyta</taxon>
        <taxon>Tracheophyta</taxon>
        <taxon>Spermatophyta</taxon>
        <taxon>Magnoliopsida</taxon>
        <taxon>Liliopsida</taxon>
        <taxon>Poales</taxon>
        <taxon>Poaceae</taxon>
        <taxon>BOP clade</taxon>
        <taxon>Pooideae</taxon>
        <taxon>Stipodae</taxon>
        <taxon>Brachypodieae</taxon>
        <taxon>Brachypodium</taxon>
    </lineage>
</organism>
<sequence length="118" mass="14014">MQNQSKKTFFSFCFWSDIQNPVFQFFVVEKLLFHVKNGKVLLKSYIVHEKIRIFFRQIYVPKFYMASLPGATDAVSLSQVFLLLHVLLEETVSFFCFPIYCVLREFTGVTKTWEDLTY</sequence>
<gene>
    <name evidence="1" type="ORF">BRADI_5g22517v3</name>
</gene>
<keyword evidence="3" id="KW-1185">Reference proteome</keyword>
<evidence type="ECO:0000313" key="2">
    <source>
        <dbReference type="EnsemblPlants" id="PNT61891"/>
    </source>
</evidence>
<reference evidence="1 2" key="1">
    <citation type="journal article" date="2010" name="Nature">
        <title>Genome sequencing and analysis of the model grass Brachypodium distachyon.</title>
        <authorList>
            <consortium name="International Brachypodium Initiative"/>
        </authorList>
    </citation>
    <scope>NUCLEOTIDE SEQUENCE [LARGE SCALE GENOMIC DNA]</scope>
    <source>
        <strain evidence="1 2">Bd21</strain>
    </source>
</reference>
<reference evidence="1" key="2">
    <citation type="submission" date="2017-06" db="EMBL/GenBank/DDBJ databases">
        <title>WGS assembly of Brachypodium distachyon.</title>
        <authorList>
            <consortium name="The International Brachypodium Initiative"/>
            <person name="Lucas S."/>
            <person name="Harmon-Smith M."/>
            <person name="Lail K."/>
            <person name="Tice H."/>
            <person name="Grimwood J."/>
            <person name="Bruce D."/>
            <person name="Barry K."/>
            <person name="Shu S."/>
            <person name="Lindquist E."/>
            <person name="Wang M."/>
            <person name="Pitluck S."/>
            <person name="Vogel J.P."/>
            <person name="Garvin D.F."/>
            <person name="Mockler T.C."/>
            <person name="Schmutz J."/>
            <person name="Rokhsar D."/>
            <person name="Bevan M.W."/>
        </authorList>
    </citation>
    <scope>NUCLEOTIDE SEQUENCE</scope>
    <source>
        <strain evidence="1">Bd21</strain>
    </source>
</reference>
<dbReference type="Proteomes" id="UP000008810">
    <property type="component" value="Chromosome 5"/>
</dbReference>
<proteinExistence type="predicted"/>
<evidence type="ECO:0000313" key="1">
    <source>
        <dbReference type="EMBL" id="PNT61891.1"/>
    </source>
</evidence>
<dbReference type="InParanoid" id="A0A2K2CIN5"/>
<dbReference type="EMBL" id="CM000884">
    <property type="protein sequence ID" value="PNT61891.1"/>
    <property type="molecule type" value="Genomic_DNA"/>
</dbReference>
<dbReference type="AlphaFoldDB" id="A0A2K2CIN5"/>
<dbReference type="EnsemblPlants" id="PNT61891">
    <property type="protein sequence ID" value="PNT61891"/>
    <property type="gene ID" value="BRADI_5g22517v3"/>
</dbReference>
<protein>
    <submittedName>
        <fullName evidence="1 2">Uncharacterized protein</fullName>
    </submittedName>
</protein>
<evidence type="ECO:0000313" key="3">
    <source>
        <dbReference type="Proteomes" id="UP000008810"/>
    </source>
</evidence>
<dbReference type="Gramene" id="PNT61891">
    <property type="protein sequence ID" value="PNT61891"/>
    <property type="gene ID" value="BRADI_5g22517v3"/>
</dbReference>
<reference evidence="2" key="3">
    <citation type="submission" date="2018-08" db="UniProtKB">
        <authorList>
            <consortium name="EnsemblPlants"/>
        </authorList>
    </citation>
    <scope>IDENTIFICATION</scope>
    <source>
        <strain evidence="2">cv. Bd21</strain>
    </source>
</reference>